<keyword evidence="3" id="KW-0677">Repeat</keyword>
<dbReference type="SUPFAM" id="SSF50494">
    <property type="entry name" value="Trypsin-like serine proteases"/>
    <property type="match status" value="1"/>
</dbReference>
<dbReference type="InterPro" id="IPR001478">
    <property type="entry name" value="PDZ"/>
</dbReference>
<feature type="domain" description="PDZ" evidence="7">
    <location>
        <begin position="281"/>
        <end position="377"/>
    </location>
</feature>
<dbReference type="EMBL" id="JBHUGH010000009">
    <property type="protein sequence ID" value="MFD1913048.1"/>
    <property type="molecule type" value="Genomic_DNA"/>
</dbReference>
<evidence type="ECO:0000259" key="7">
    <source>
        <dbReference type="PROSITE" id="PS50106"/>
    </source>
</evidence>
<accession>A0ABW4S6P4</accession>
<evidence type="ECO:0000256" key="6">
    <source>
        <dbReference type="SAM" id="SignalP"/>
    </source>
</evidence>
<dbReference type="SMART" id="SM00228">
    <property type="entry name" value="PDZ"/>
    <property type="match status" value="1"/>
</dbReference>
<keyword evidence="9" id="KW-1185">Reference proteome</keyword>
<comment type="caution">
    <text evidence="8">The sequence shown here is derived from an EMBL/GenBank/DDBJ whole genome shotgun (WGS) entry which is preliminary data.</text>
</comment>
<dbReference type="InterPro" id="IPR011782">
    <property type="entry name" value="Pept_S1C_Do"/>
</dbReference>
<dbReference type="Pfam" id="PF13180">
    <property type="entry name" value="PDZ_2"/>
    <property type="match status" value="1"/>
</dbReference>
<dbReference type="CDD" id="cd10839">
    <property type="entry name" value="cpPDZ1_DegP-like"/>
    <property type="match status" value="1"/>
</dbReference>
<sequence length="394" mass="39993">MYVKQRGKGRISGTAALLFSTALAAAIGGAVLPPYNAAHAQTATTTEAAPEANSGALTQADFSDLVARVSPAVVTIEVTAQVTPTAGRQQMPQGFPFEEFQRRFGFAFPEMPEPQPREMRGLGTGFIIGTDGQIVTNAHVVADASEVRVTLEDGRQFTAEVVGRDAPTDLAVLRIDAADLPTVSFGSSEALRVGQPVVAIGNPFGLGTTVTTGIVSALGRDIGSGPFDAFIQTDAAINRGNSGGPLFNAAGEVVGVNTAILSPTGGSVGIGFAAPSDMVAQVVADLGAGGSVSRGWLGVEIAPVTEDIAAALGLEPGQGAMLGRVLENSPAAEAGLRRGDIVTSVAGTEIGNPRDLTRVIAGQAPDTEVTLGLLRAGQPTEVTVTLGDRAAQDA</sequence>
<dbReference type="Gene3D" id="2.40.10.120">
    <property type="match status" value="1"/>
</dbReference>
<evidence type="ECO:0000313" key="9">
    <source>
        <dbReference type="Proteomes" id="UP001597353"/>
    </source>
</evidence>
<proteinExistence type="predicted"/>
<keyword evidence="5" id="KW-0720">Serine protease</keyword>
<evidence type="ECO:0000256" key="5">
    <source>
        <dbReference type="ARBA" id="ARBA00022825"/>
    </source>
</evidence>
<evidence type="ECO:0000313" key="8">
    <source>
        <dbReference type="EMBL" id="MFD1913048.1"/>
    </source>
</evidence>
<dbReference type="PANTHER" id="PTHR43343:SF3">
    <property type="entry name" value="PROTEASE DO-LIKE 8, CHLOROPLASTIC"/>
    <property type="match status" value="1"/>
</dbReference>
<feature type="chain" id="PRO_5046676139" evidence="6">
    <location>
        <begin position="25"/>
        <end position="394"/>
    </location>
</feature>
<keyword evidence="2 6" id="KW-0732">Signal</keyword>
<feature type="signal peptide" evidence="6">
    <location>
        <begin position="1"/>
        <end position="24"/>
    </location>
</feature>
<organism evidence="8 9">
    <name type="scientific">Halodurantibacterium flavum</name>
    <dbReference type="NCBI Taxonomy" id="1382802"/>
    <lineage>
        <taxon>Bacteria</taxon>
        <taxon>Pseudomonadati</taxon>
        <taxon>Pseudomonadota</taxon>
        <taxon>Alphaproteobacteria</taxon>
        <taxon>Rhodobacterales</taxon>
        <taxon>Paracoccaceae</taxon>
        <taxon>Halodurantibacterium</taxon>
    </lineage>
</organism>
<reference evidence="9" key="1">
    <citation type="journal article" date="2019" name="Int. J. Syst. Evol. Microbiol.">
        <title>The Global Catalogue of Microorganisms (GCM) 10K type strain sequencing project: providing services to taxonomists for standard genome sequencing and annotation.</title>
        <authorList>
            <consortium name="The Broad Institute Genomics Platform"/>
            <consortium name="The Broad Institute Genome Sequencing Center for Infectious Disease"/>
            <person name="Wu L."/>
            <person name="Ma J."/>
        </authorList>
    </citation>
    <scope>NUCLEOTIDE SEQUENCE [LARGE SCALE GENOMIC DNA]</scope>
    <source>
        <strain evidence="9">CGMCC 4.7242</strain>
    </source>
</reference>
<dbReference type="PRINTS" id="PR00834">
    <property type="entry name" value="PROTEASES2C"/>
</dbReference>
<evidence type="ECO:0000256" key="4">
    <source>
        <dbReference type="ARBA" id="ARBA00022801"/>
    </source>
</evidence>
<dbReference type="InterPro" id="IPR009003">
    <property type="entry name" value="Peptidase_S1_PA"/>
</dbReference>
<dbReference type="Proteomes" id="UP001597353">
    <property type="component" value="Unassembled WGS sequence"/>
</dbReference>
<gene>
    <name evidence="8" type="ORF">ACFSGJ_12575</name>
</gene>
<protein>
    <submittedName>
        <fullName evidence="8">Do family serine endopeptidase</fullName>
        <ecNumber evidence="8">3.4.21.107</ecNumber>
    </submittedName>
</protein>
<name>A0ABW4S6P4_9RHOB</name>
<dbReference type="EC" id="3.4.21.107" evidence="8"/>
<dbReference type="Gene3D" id="2.30.42.10">
    <property type="match status" value="1"/>
</dbReference>
<dbReference type="PROSITE" id="PS50106">
    <property type="entry name" value="PDZ"/>
    <property type="match status" value="1"/>
</dbReference>
<keyword evidence="1" id="KW-0645">Protease</keyword>
<dbReference type="Pfam" id="PF13365">
    <property type="entry name" value="Trypsin_2"/>
    <property type="match status" value="1"/>
</dbReference>
<evidence type="ECO:0000256" key="3">
    <source>
        <dbReference type="ARBA" id="ARBA00022737"/>
    </source>
</evidence>
<dbReference type="RefSeq" id="WP_390262247.1">
    <property type="nucleotide sequence ID" value="NZ_JBHUGH010000009.1"/>
</dbReference>
<dbReference type="SUPFAM" id="SSF50156">
    <property type="entry name" value="PDZ domain-like"/>
    <property type="match status" value="1"/>
</dbReference>
<keyword evidence="4 8" id="KW-0378">Hydrolase</keyword>
<dbReference type="InterPro" id="IPR001940">
    <property type="entry name" value="Peptidase_S1C"/>
</dbReference>
<dbReference type="GO" id="GO:0016787">
    <property type="term" value="F:hydrolase activity"/>
    <property type="evidence" value="ECO:0007669"/>
    <property type="project" value="UniProtKB-KW"/>
</dbReference>
<evidence type="ECO:0000256" key="2">
    <source>
        <dbReference type="ARBA" id="ARBA00022729"/>
    </source>
</evidence>
<dbReference type="NCBIfam" id="TIGR02037">
    <property type="entry name" value="degP_htrA_DO"/>
    <property type="match status" value="1"/>
</dbReference>
<dbReference type="InterPro" id="IPR051201">
    <property type="entry name" value="Chloro_Bact_Ser_Proteases"/>
</dbReference>
<evidence type="ECO:0000256" key="1">
    <source>
        <dbReference type="ARBA" id="ARBA00022670"/>
    </source>
</evidence>
<dbReference type="PANTHER" id="PTHR43343">
    <property type="entry name" value="PEPTIDASE S12"/>
    <property type="match status" value="1"/>
</dbReference>
<dbReference type="InterPro" id="IPR036034">
    <property type="entry name" value="PDZ_sf"/>
</dbReference>